<dbReference type="GO" id="GO:0008270">
    <property type="term" value="F:zinc ion binding"/>
    <property type="evidence" value="ECO:0007669"/>
    <property type="project" value="UniProtKB-UniRule"/>
</dbReference>
<evidence type="ECO:0000256" key="3">
    <source>
        <dbReference type="ARBA" id="ARBA00023128"/>
    </source>
</evidence>
<dbReference type="HAMAP" id="MF_03111">
    <property type="entry name" value="Coq4"/>
    <property type="match status" value="1"/>
</dbReference>
<proteinExistence type="inferred from homology"/>
<feature type="binding site" evidence="6">
    <location>
        <position position="198"/>
    </location>
    <ligand>
        <name>Zn(2+)</name>
        <dbReference type="ChEBI" id="CHEBI:29105"/>
    </ligand>
</feature>
<comment type="cofactor">
    <cofactor evidence="6">
        <name>Zn(2+)</name>
        <dbReference type="ChEBI" id="CHEBI:29105"/>
    </cofactor>
</comment>
<reference evidence="8" key="1">
    <citation type="submission" date="2021-04" db="EMBL/GenBank/DDBJ databases">
        <authorList>
            <consortium name="Molecular Ecology Group"/>
        </authorList>
    </citation>
    <scope>NUCLEOTIDE SEQUENCE</scope>
</reference>
<feature type="binding site" evidence="6">
    <location>
        <position position="197"/>
    </location>
    <ligand>
        <name>Zn(2+)</name>
        <dbReference type="ChEBI" id="CHEBI:29105"/>
    </ligand>
</feature>
<dbReference type="AlphaFoldDB" id="A0A8S3YV99"/>
<keyword evidence="3 6" id="KW-0496">Mitochondrion</keyword>
<dbReference type="GO" id="GO:0120539">
    <property type="term" value="F:4-hydroxy-3-methoxy-5-polyprenylbenzoate decarboxylase activity"/>
    <property type="evidence" value="ECO:0007669"/>
    <property type="project" value="UniProtKB-EC"/>
</dbReference>
<comment type="caution">
    <text evidence="8">The sequence shown here is derived from an EMBL/GenBank/DDBJ whole genome shotgun (WGS) entry which is preliminary data.</text>
</comment>
<evidence type="ECO:0000313" key="8">
    <source>
        <dbReference type="EMBL" id="CAG5120993.1"/>
    </source>
</evidence>
<keyword evidence="9" id="KW-1185">Reference proteome</keyword>
<keyword evidence="6" id="KW-0479">Metal-binding</keyword>
<protein>
    <recommendedName>
        <fullName evidence="6">Ubiquinone biosynthesis protein COQ4 homolog, mitochondrial</fullName>
    </recommendedName>
    <alternativeName>
        <fullName evidence="6">4-hydroxy-3-methoxy-5-polyprenylbenzoate decarboxylase</fullName>
        <ecNumber evidence="6">4.1.1.130</ecNumber>
    </alternativeName>
    <alternativeName>
        <fullName evidence="6">Coenzyme Q biosynthesis protein 4 homolog</fullName>
    </alternativeName>
</protein>
<comment type="similarity">
    <text evidence="6">Belongs to the COQ4 family.</text>
</comment>
<comment type="subcellular location">
    <subcellularLocation>
        <location evidence="6">Mitochondrion inner membrane</location>
        <topology evidence="6">Peripheral membrane protein</topology>
        <orientation evidence="6">Matrix side</orientation>
    </subcellularLocation>
</comment>
<comment type="pathway">
    <text evidence="6">Cofactor biosynthesis; ubiquinone biosynthesis.</text>
</comment>
<evidence type="ECO:0000256" key="5">
    <source>
        <dbReference type="ARBA" id="ARBA00023239"/>
    </source>
</evidence>
<dbReference type="InterPro" id="IPR027540">
    <property type="entry name" value="Coq4_euk"/>
</dbReference>
<comment type="catalytic activity">
    <reaction evidence="6">
        <text>a 4-hydroxy-3-methoxy-5-(all-trans-polyprenyl)benzoate + H(+) = a 2-methoxy-6-(all-trans-polyprenyl)phenol + CO2</text>
        <dbReference type="Rhea" id="RHEA:81179"/>
        <dbReference type="Rhea" id="RHEA-COMP:9551"/>
        <dbReference type="Rhea" id="RHEA-COMP:10931"/>
        <dbReference type="ChEBI" id="CHEBI:15378"/>
        <dbReference type="ChEBI" id="CHEBI:16526"/>
        <dbReference type="ChEBI" id="CHEBI:62731"/>
        <dbReference type="ChEBI" id="CHEBI:84443"/>
        <dbReference type="EC" id="4.1.1.130"/>
    </reaction>
</comment>
<dbReference type="Pfam" id="PF05019">
    <property type="entry name" value="Coq4"/>
    <property type="match status" value="1"/>
</dbReference>
<evidence type="ECO:0000256" key="7">
    <source>
        <dbReference type="SAM" id="MobiDB-lite"/>
    </source>
</evidence>
<organism evidence="8 9">
    <name type="scientific">Candidula unifasciata</name>
    <dbReference type="NCBI Taxonomy" id="100452"/>
    <lineage>
        <taxon>Eukaryota</taxon>
        <taxon>Metazoa</taxon>
        <taxon>Spiralia</taxon>
        <taxon>Lophotrochozoa</taxon>
        <taxon>Mollusca</taxon>
        <taxon>Gastropoda</taxon>
        <taxon>Heterobranchia</taxon>
        <taxon>Euthyneura</taxon>
        <taxon>Panpulmonata</taxon>
        <taxon>Eupulmonata</taxon>
        <taxon>Stylommatophora</taxon>
        <taxon>Helicina</taxon>
        <taxon>Helicoidea</taxon>
        <taxon>Geomitridae</taxon>
        <taxon>Candidula</taxon>
    </lineage>
</organism>
<keyword evidence="6" id="KW-0862">Zinc</keyword>
<comment type="function">
    <text evidence="6">Lyase that catalyzes the C1-decarboxylation of 4-hydroxy-3-methoxy-5-(all-trans-polyprenyl)benzoic acid into 2-methoxy-6-(all-trans-polyprenyl)phenol during ubiquinone biosynthesis.</text>
</comment>
<dbReference type="InterPro" id="IPR007715">
    <property type="entry name" value="Coq4"/>
</dbReference>
<comment type="subunit">
    <text evidence="6">Component of a multi-subunit COQ enzyme complex.</text>
</comment>
<dbReference type="EMBL" id="CAJHNH020001002">
    <property type="protein sequence ID" value="CAG5120993.1"/>
    <property type="molecule type" value="Genomic_DNA"/>
</dbReference>
<evidence type="ECO:0000256" key="1">
    <source>
        <dbReference type="ARBA" id="ARBA00022688"/>
    </source>
</evidence>
<evidence type="ECO:0000256" key="2">
    <source>
        <dbReference type="ARBA" id="ARBA00022792"/>
    </source>
</evidence>
<dbReference type="OrthoDB" id="4249at2759"/>
<keyword evidence="1 6" id="KW-0831">Ubiquinone biosynthesis</keyword>
<keyword evidence="5 6" id="KW-0456">Lyase</keyword>
<feature type="region of interest" description="Disordered" evidence="7">
    <location>
        <begin position="40"/>
        <end position="60"/>
    </location>
</feature>
<feature type="binding site" evidence="6">
    <location>
        <position position="201"/>
    </location>
    <ligand>
        <name>Zn(2+)</name>
        <dbReference type="ChEBI" id="CHEBI:29105"/>
    </ligand>
</feature>
<gene>
    <name evidence="8" type="ORF">CUNI_LOCUS6551</name>
</gene>
<keyword evidence="4 6" id="KW-0472">Membrane</keyword>
<dbReference type="EC" id="4.1.1.130" evidence="6"/>
<name>A0A8S3YV99_9EUPU</name>
<feature type="binding site" evidence="6">
    <location>
        <position position="213"/>
    </location>
    <ligand>
        <name>Zn(2+)</name>
        <dbReference type="ChEBI" id="CHEBI:29105"/>
    </ligand>
</feature>
<evidence type="ECO:0000256" key="4">
    <source>
        <dbReference type="ARBA" id="ARBA00023136"/>
    </source>
</evidence>
<dbReference type="PANTHER" id="PTHR12922:SF7">
    <property type="entry name" value="UBIQUINONE BIOSYNTHESIS PROTEIN COQ4 HOMOLOG, MITOCHONDRIAL"/>
    <property type="match status" value="1"/>
</dbReference>
<evidence type="ECO:0000313" key="9">
    <source>
        <dbReference type="Proteomes" id="UP000678393"/>
    </source>
</evidence>
<dbReference type="Proteomes" id="UP000678393">
    <property type="component" value="Unassembled WGS sequence"/>
</dbReference>
<accession>A0A8S3YV99</accession>
<evidence type="ECO:0000256" key="6">
    <source>
        <dbReference type="HAMAP-Rule" id="MF_03111"/>
    </source>
</evidence>
<sequence>MLAEIMRQITYSKFLHLRVFLIRRSTRNLLRGSQTRLPSTSCLSTEAAPASEQHEEFDDTNNQASAQYDGLYPGHIKTSLFQKSLLALGSGIACLLNPARDDMICTLGETTGLPALRYMHKKMQADPVGRQILEDRPVLNTQTLDVDYLGRLPDGTFGKAYWNFLSANGFSPDARRPVNFVDDAELMYVMLRYRQCHDLVHTLLGMPPNMLGEVAVKWFEAIQTGLPLCVTAALFGPIRLGPKHREKYINIYLPWAIRSGYNSKFLMNVYFENNWEQDLEELRRELNVEPAPVPLIMTGKNTMTK</sequence>
<dbReference type="PANTHER" id="PTHR12922">
    <property type="entry name" value="UBIQUINONE BIOSYNTHESIS PROTEIN"/>
    <property type="match status" value="1"/>
</dbReference>
<dbReference type="GO" id="GO:0031314">
    <property type="term" value="C:extrinsic component of mitochondrial inner membrane"/>
    <property type="evidence" value="ECO:0007669"/>
    <property type="project" value="UniProtKB-UniRule"/>
</dbReference>
<keyword evidence="2 6" id="KW-0999">Mitochondrion inner membrane</keyword>